<protein>
    <recommendedName>
        <fullName evidence="4">Lipoprotein</fullName>
    </recommendedName>
</protein>
<proteinExistence type="predicted"/>
<dbReference type="Proteomes" id="UP000184394">
    <property type="component" value="Unassembled WGS sequence"/>
</dbReference>
<dbReference type="OrthoDB" id="1818468at2"/>
<organism evidence="2 3">
    <name type="scientific">Ruminococcus flavefaciens</name>
    <dbReference type="NCBI Taxonomy" id="1265"/>
    <lineage>
        <taxon>Bacteria</taxon>
        <taxon>Bacillati</taxon>
        <taxon>Bacillota</taxon>
        <taxon>Clostridia</taxon>
        <taxon>Eubacteriales</taxon>
        <taxon>Oscillospiraceae</taxon>
        <taxon>Ruminococcus</taxon>
    </lineage>
</organism>
<dbReference type="RefSeq" id="WP_072950548.1">
    <property type="nucleotide sequence ID" value="NZ_FRCT01000006.1"/>
</dbReference>
<evidence type="ECO:0000313" key="2">
    <source>
        <dbReference type="EMBL" id="SHM54719.1"/>
    </source>
</evidence>
<dbReference type="PROSITE" id="PS51257">
    <property type="entry name" value="PROKAR_LIPOPROTEIN"/>
    <property type="match status" value="1"/>
</dbReference>
<name>A0A1M7JNN3_RUMFL</name>
<accession>A0A1M7JNN3</accession>
<feature type="compositionally biased region" description="Low complexity" evidence="1">
    <location>
        <begin position="106"/>
        <end position="129"/>
    </location>
</feature>
<sequence>MKKYILPIVALALLTGCGKVSDVKDTDKPINIVSGTVEGTTRDISTTDTEATTDDDTVSGTTTKTAGNKVSGTTTTAKAGSKKSAVTRANGGSGGVYGTTRAVPVAPKSTTKTKATTAATTTQPATQAPKADFEDCSTISFGISENTSNKIDVSRQYNDGKARSYQVLSADTSGIQEAIKKDPSKTVNDFVIKNDLDFDGYPDIFIIEKPDELNKTGKYYRYDHETGNYQAWQELNGIHFELNGNAELKQLKTTEQKEDGGYEEKIYVWNEQKQLVILKYTHKYKSGDSFLIDYVDYDNNGAEILRETRDENGSLVGGNNEETKS</sequence>
<feature type="compositionally biased region" description="Low complexity" evidence="1">
    <location>
        <begin position="58"/>
        <end position="87"/>
    </location>
</feature>
<feature type="region of interest" description="Disordered" evidence="1">
    <location>
        <begin position="43"/>
        <end position="129"/>
    </location>
</feature>
<reference evidence="2 3" key="1">
    <citation type="submission" date="2016-11" db="EMBL/GenBank/DDBJ databases">
        <authorList>
            <person name="Jaros S."/>
            <person name="Januszkiewicz K."/>
            <person name="Wedrychowicz H."/>
        </authorList>
    </citation>
    <scope>NUCLEOTIDE SEQUENCE [LARGE SCALE GENOMIC DNA]</scope>
    <source>
        <strain evidence="2 3">Y1</strain>
    </source>
</reference>
<evidence type="ECO:0000313" key="3">
    <source>
        <dbReference type="Proteomes" id="UP000184394"/>
    </source>
</evidence>
<dbReference type="EMBL" id="FRCT01000006">
    <property type="protein sequence ID" value="SHM54719.1"/>
    <property type="molecule type" value="Genomic_DNA"/>
</dbReference>
<gene>
    <name evidence="2" type="ORF">SAMN04487860_106131</name>
</gene>
<dbReference type="AlphaFoldDB" id="A0A1M7JNN3"/>
<evidence type="ECO:0008006" key="4">
    <source>
        <dbReference type="Google" id="ProtNLM"/>
    </source>
</evidence>
<evidence type="ECO:0000256" key="1">
    <source>
        <dbReference type="SAM" id="MobiDB-lite"/>
    </source>
</evidence>